<gene>
    <name evidence="2" type="ORF">J1605_008717</name>
</gene>
<comment type="caution">
    <text evidence="2">The sequence shown here is derived from an EMBL/GenBank/DDBJ whole genome shotgun (WGS) entry which is preliminary data.</text>
</comment>
<dbReference type="EMBL" id="JAIQCJ010002079">
    <property type="protein sequence ID" value="KAJ8783674.1"/>
    <property type="molecule type" value="Genomic_DNA"/>
</dbReference>
<feature type="region of interest" description="Disordered" evidence="1">
    <location>
        <begin position="1"/>
        <end position="103"/>
    </location>
</feature>
<name>A0AB34GW13_ESCRO</name>
<protein>
    <submittedName>
        <fullName evidence="2">Uncharacterized protein</fullName>
    </submittedName>
</protein>
<organism evidence="2 3">
    <name type="scientific">Eschrichtius robustus</name>
    <name type="common">California gray whale</name>
    <name type="synonym">Eschrichtius gibbosus</name>
    <dbReference type="NCBI Taxonomy" id="9764"/>
    <lineage>
        <taxon>Eukaryota</taxon>
        <taxon>Metazoa</taxon>
        <taxon>Chordata</taxon>
        <taxon>Craniata</taxon>
        <taxon>Vertebrata</taxon>
        <taxon>Euteleostomi</taxon>
        <taxon>Mammalia</taxon>
        <taxon>Eutheria</taxon>
        <taxon>Laurasiatheria</taxon>
        <taxon>Artiodactyla</taxon>
        <taxon>Whippomorpha</taxon>
        <taxon>Cetacea</taxon>
        <taxon>Mysticeti</taxon>
        <taxon>Eschrichtiidae</taxon>
        <taxon>Eschrichtius</taxon>
    </lineage>
</organism>
<keyword evidence="3" id="KW-1185">Reference proteome</keyword>
<proteinExistence type="predicted"/>
<evidence type="ECO:0000256" key="1">
    <source>
        <dbReference type="SAM" id="MobiDB-lite"/>
    </source>
</evidence>
<feature type="compositionally biased region" description="Pro residues" evidence="1">
    <location>
        <begin position="16"/>
        <end position="27"/>
    </location>
</feature>
<dbReference type="Proteomes" id="UP001159641">
    <property type="component" value="Unassembled WGS sequence"/>
</dbReference>
<feature type="compositionally biased region" description="Low complexity" evidence="1">
    <location>
        <begin position="140"/>
        <end position="156"/>
    </location>
</feature>
<sequence>MDKTRETGHTCHLASPGPPTTHHPPFPELWALAAGADGERRRRDSSSLGCLAGRSETCRSKSEPGGLTFEWVSSPDLGSAPRQPRPAALPAPGGVAERRLYPPRAPWSARPRAMVTLGAEVGAEQVPSSSHNEGGRRGARPAGAVSASPAPREAAQPPEPEKRQQVVSRWRGAARLGVGTPSGCPEHLVHSDTIAEPLFSRSR</sequence>
<feature type="region of interest" description="Disordered" evidence="1">
    <location>
        <begin position="120"/>
        <end position="203"/>
    </location>
</feature>
<accession>A0AB34GW13</accession>
<evidence type="ECO:0000313" key="2">
    <source>
        <dbReference type="EMBL" id="KAJ8783674.1"/>
    </source>
</evidence>
<reference evidence="2 3" key="1">
    <citation type="submission" date="2022-11" db="EMBL/GenBank/DDBJ databases">
        <title>Whole genome sequence of Eschrichtius robustus ER-17-0199.</title>
        <authorList>
            <person name="Bruniche-Olsen A."/>
            <person name="Black A.N."/>
            <person name="Fields C.J."/>
            <person name="Walden K."/>
            <person name="Dewoody J.A."/>
        </authorList>
    </citation>
    <scope>NUCLEOTIDE SEQUENCE [LARGE SCALE GENOMIC DNA]</scope>
    <source>
        <strain evidence="2">ER-17-0199</strain>
        <tissue evidence="2">Blubber</tissue>
    </source>
</reference>
<dbReference type="AlphaFoldDB" id="A0AB34GW13"/>
<evidence type="ECO:0000313" key="3">
    <source>
        <dbReference type="Proteomes" id="UP001159641"/>
    </source>
</evidence>